<dbReference type="HOGENOM" id="CLU_018003_0_0_1"/>
<sequence length="321" mass="35915">MSDECLTNNANTIGTPSDVADHDAYQELTTDDVIVAIMGPTGAGKSSFISQVTGKVDGVGHKLTSCTSNIGIIECTIGMSKVVLVDTPGFDDTNKPDLEILKMISDWLDKTYHKKVFLSSILFFHRITDNRMAGTPLKNLRVFQKLCGKKAMSRVVLVTTMWDEIDEEIGKDRLGELKRSYWKAMIGKGSKTFEHKNDQASAKKLLEVIVQDKRKRESVALQQEIANLEMELRQTGAGRELCSSLEHLAERRLEVLQKVRAESEGAKSQETERDLRKEYAELRAQLDATLSQVQALKLSLTQRMVAGFRKKWKGLSSLSFT</sequence>
<evidence type="ECO:0000313" key="4">
    <source>
        <dbReference type="Proteomes" id="UP000053989"/>
    </source>
</evidence>
<gene>
    <name evidence="3" type="ORF">SCLCIDRAFT_1220144</name>
</gene>
<keyword evidence="4" id="KW-1185">Reference proteome</keyword>
<dbReference type="Gene3D" id="3.40.50.300">
    <property type="entry name" value="P-loop containing nucleotide triphosphate hydrolases"/>
    <property type="match status" value="1"/>
</dbReference>
<organism evidence="3 4">
    <name type="scientific">Scleroderma citrinum Foug A</name>
    <dbReference type="NCBI Taxonomy" id="1036808"/>
    <lineage>
        <taxon>Eukaryota</taxon>
        <taxon>Fungi</taxon>
        <taxon>Dikarya</taxon>
        <taxon>Basidiomycota</taxon>
        <taxon>Agaricomycotina</taxon>
        <taxon>Agaricomycetes</taxon>
        <taxon>Agaricomycetidae</taxon>
        <taxon>Boletales</taxon>
        <taxon>Sclerodermatineae</taxon>
        <taxon>Sclerodermataceae</taxon>
        <taxon>Scleroderma</taxon>
    </lineage>
</organism>
<evidence type="ECO:0000259" key="2">
    <source>
        <dbReference type="Pfam" id="PF01926"/>
    </source>
</evidence>
<dbReference type="EMBL" id="KN822111">
    <property type="protein sequence ID" value="KIM56701.1"/>
    <property type="molecule type" value="Genomic_DNA"/>
</dbReference>
<feature type="domain" description="G" evidence="2">
    <location>
        <begin position="35"/>
        <end position="98"/>
    </location>
</feature>
<name>A0A0C3DKW2_9AGAM</name>
<feature type="coiled-coil region" evidence="1">
    <location>
        <begin position="272"/>
        <end position="299"/>
    </location>
</feature>
<evidence type="ECO:0000256" key="1">
    <source>
        <dbReference type="SAM" id="Coils"/>
    </source>
</evidence>
<evidence type="ECO:0000313" key="3">
    <source>
        <dbReference type="EMBL" id="KIM56701.1"/>
    </source>
</evidence>
<reference evidence="3 4" key="1">
    <citation type="submission" date="2014-04" db="EMBL/GenBank/DDBJ databases">
        <authorList>
            <consortium name="DOE Joint Genome Institute"/>
            <person name="Kuo A."/>
            <person name="Kohler A."/>
            <person name="Nagy L.G."/>
            <person name="Floudas D."/>
            <person name="Copeland A."/>
            <person name="Barry K.W."/>
            <person name="Cichocki N."/>
            <person name="Veneault-Fourrey C."/>
            <person name="LaButti K."/>
            <person name="Lindquist E.A."/>
            <person name="Lipzen A."/>
            <person name="Lundell T."/>
            <person name="Morin E."/>
            <person name="Murat C."/>
            <person name="Sun H."/>
            <person name="Tunlid A."/>
            <person name="Henrissat B."/>
            <person name="Grigoriev I.V."/>
            <person name="Hibbett D.S."/>
            <person name="Martin F."/>
            <person name="Nordberg H.P."/>
            <person name="Cantor M.N."/>
            <person name="Hua S.X."/>
        </authorList>
    </citation>
    <scope>NUCLEOTIDE SEQUENCE [LARGE SCALE GENOMIC DNA]</scope>
    <source>
        <strain evidence="3 4">Foug A</strain>
    </source>
</reference>
<keyword evidence="1" id="KW-0175">Coiled coil</keyword>
<dbReference type="OrthoDB" id="8954335at2759"/>
<proteinExistence type="predicted"/>
<dbReference type="CDD" id="cd00882">
    <property type="entry name" value="Ras_like_GTPase"/>
    <property type="match status" value="1"/>
</dbReference>
<dbReference type="AlphaFoldDB" id="A0A0C3DKW2"/>
<dbReference type="InterPro" id="IPR027417">
    <property type="entry name" value="P-loop_NTPase"/>
</dbReference>
<protein>
    <recommendedName>
        <fullName evidence="2">G domain-containing protein</fullName>
    </recommendedName>
</protein>
<dbReference type="Pfam" id="PF01926">
    <property type="entry name" value="MMR_HSR1"/>
    <property type="match status" value="1"/>
</dbReference>
<dbReference type="InterPro" id="IPR006073">
    <property type="entry name" value="GTP-bd"/>
</dbReference>
<dbReference type="Proteomes" id="UP000053989">
    <property type="component" value="Unassembled WGS sequence"/>
</dbReference>
<dbReference type="InParanoid" id="A0A0C3DKW2"/>
<accession>A0A0C3DKW2</accession>
<dbReference type="SUPFAM" id="SSF52540">
    <property type="entry name" value="P-loop containing nucleoside triphosphate hydrolases"/>
    <property type="match status" value="1"/>
</dbReference>
<dbReference type="GO" id="GO:0005525">
    <property type="term" value="F:GTP binding"/>
    <property type="evidence" value="ECO:0007669"/>
    <property type="project" value="InterPro"/>
</dbReference>
<reference evidence="4" key="2">
    <citation type="submission" date="2015-01" db="EMBL/GenBank/DDBJ databases">
        <title>Evolutionary Origins and Diversification of the Mycorrhizal Mutualists.</title>
        <authorList>
            <consortium name="DOE Joint Genome Institute"/>
            <consortium name="Mycorrhizal Genomics Consortium"/>
            <person name="Kohler A."/>
            <person name="Kuo A."/>
            <person name="Nagy L.G."/>
            <person name="Floudas D."/>
            <person name="Copeland A."/>
            <person name="Barry K.W."/>
            <person name="Cichocki N."/>
            <person name="Veneault-Fourrey C."/>
            <person name="LaButti K."/>
            <person name="Lindquist E.A."/>
            <person name="Lipzen A."/>
            <person name="Lundell T."/>
            <person name="Morin E."/>
            <person name="Murat C."/>
            <person name="Riley R."/>
            <person name="Ohm R."/>
            <person name="Sun H."/>
            <person name="Tunlid A."/>
            <person name="Henrissat B."/>
            <person name="Grigoriev I.V."/>
            <person name="Hibbett D.S."/>
            <person name="Martin F."/>
        </authorList>
    </citation>
    <scope>NUCLEOTIDE SEQUENCE [LARGE SCALE GENOMIC DNA]</scope>
    <source>
        <strain evidence="4">Foug A</strain>
    </source>
</reference>
<dbReference type="STRING" id="1036808.A0A0C3DKW2"/>